<feature type="transmembrane region" description="Helical" evidence="3">
    <location>
        <begin position="1824"/>
        <end position="1849"/>
    </location>
</feature>
<feature type="transmembrane region" description="Helical" evidence="3">
    <location>
        <begin position="1709"/>
        <end position="1730"/>
    </location>
</feature>
<evidence type="ECO:0000256" key="3">
    <source>
        <dbReference type="SAM" id="Phobius"/>
    </source>
</evidence>
<dbReference type="InterPro" id="IPR051561">
    <property type="entry name" value="FRAS1_ECM"/>
</dbReference>
<evidence type="ECO:0000313" key="6">
    <source>
        <dbReference type="EMBL" id="CAD8137990.1"/>
    </source>
</evidence>
<proteinExistence type="predicted"/>
<keyword evidence="7" id="KW-1185">Reference proteome</keyword>
<evidence type="ECO:0000256" key="4">
    <source>
        <dbReference type="SAM" id="SignalP"/>
    </source>
</evidence>
<feature type="coiled-coil region" evidence="1">
    <location>
        <begin position="2121"/>
        <end position="2406"/>
    </location>
</feature>
<feature type="transmembrane region" description="Helical" evidence="3">
    <location>
        <begin position="1858"/>
        <end position="1878"/>
    </location>
</feature>
<feature type="region of interest" description="Disordered" evidence="2">
    <location>
        <begin position="2648"/>
        <end position="2677"/>
    </location>
</feature>
<accession>A0A8S1SE14</accession>
<feature type="region of interest" description="Disordered" evidence="2">
    <location>
        <begin position="2551"/>
        <end position="2595"/>
    </location>
</feature>
<feature type="domain" description="EGF-like" evidence="5">
    <location>
        <begin position="1377"/>
        <end position="1414"/>
    </location>
</feature>
<feature type="compositionally biased region" description="Polar residues" evidence="2">
    <location>
        <begin position="2555"/>
        <end position="2595"/>
    </location>
</feature>
<feature type="domain" description="EGF-like" evidence="5">
    <location>
        <begin position="1181"/>
        <end position="1210"/>
    </location>
</feature>
<feature type="domain" description="EGF-like" evidence="5">
    <location>
        <begin position="1087"/>
        <end position="1116"/>
    </location>
</feature>
<dbReference type="SMART" id="SM00181">
    <property type="entry name" value="EGF"/>
    <property type="match status" value="9"/>
</dbReference>
<dbReference type="OrthoDB" id="300641at2759"/>
<feature type="transmembrane region" description="Helical" evidence="3">
    <location>
        <begin position="1785"/>
        <end position="1804"/>
    </location>
</feature>
<dbReference type="PANTHER" id="PTHR45739">
    <property type="entry name" value="MATRIX PROTEIN, PUTATIVE-RELATED"/>
    <property type="match status" value="1"/>
</dbReference>
<keyword evidence="3" id="KW-0472">Membrane</keyword>
<keyword evidence="3" id="KW-1133">Transmembrane helix</keyword>
<dbReference type="PANTHER" id="PTHR45739:SF8">
    <property type="entry name" value="FRAS1-RELATED EXTRACELLULAR MATRIX PROTEIN 1"/>
    <property type="match status" value="1"/>
</dbReference>
<feature type="domain" description="EGF-like" evidence="5">
    <location>
        <begin position="1415"/>
        <end position="1444"/>
    </location>
</feature>
<dbReference type="SMART" id="SM00261">
    <property type="entry name" value="FU"/>
    <property type="match status" value="14"/>
</dbReference>
<name>A0A8S1SE14_9CILI</name>
<feature type="domain" description="EGF-like" evidence="5">
    <location>
        <begin position="1322"/>
        <end position="1352"/>
    </location>
</feature>
<feature type="domain" description="EGF-like" evidence="5">
    <location>
        <begin position="1135"/>
        <end position="1165"/>
    </location>
</feature>
<protein>
    <recommendedName>
        <fullName evidence="5">EGF-like domain-containing protein</fullName>
    </recommendedName>
</protein>
<dbReference type="CDD" id="cd00064">
    <property type="entry name" value="FU"/>
    <property type="match status" value="7"/>
</dbReference>
<organism evidence="6 7">
    <name type="scientific">Paramecium pentaurelia</name>
    <dbReference type="NCBI Taxonomy" id="43138"/>
    <lineage>
        <taxon>Eukaryota</taxon>
        <taxon>Sar</taxon>
        <taxon>Alveolata</taxon>
        <taxon>Ciliophora</taxon>
        <taxon>Intramacronucleata</taxon>
        <taxon>Oligohymenophorea</taxon>
        <taxon>Peniculida</taxon>
        <taxon>Parameciidae</taxon>
        <taxon>Paramecium</taxon>
    </lineage>
</organism>
<feature type="transmembrane region" description="Helical" evidence="3">
    <location>
        <begin position="1678"/>
        <end position="1697"/>
    </location>
</feature>
<evidence type="ECO:0000259" key="5">
    <source>
        <dbReference type="SMART" id="SM00181"/>
    </source>
</evidence>
<reference evidence="6" key="1">
    <citation type="submission" date="2021-01" db="EMBL/GenBank/DDBJ databases">
        <authorList>
            <consortium name="Genoscope - CEA"/>
            <person name="William W."/>
        </authorList>
    </citation>
    <scope>NUCLEOTIDE SEQUENCE</scope>
</reference>
<feature type="signal peptide" evidence="4">
    <location>
        <begin position="1"/>
        <end position="15"/>
    </location>
</feature>
<evidence type="ECO:0000256" key="1">
    <source>
        <dbReference type="SAM" id="Coils"/>
    </source>
</evidence>
<dbReference type="Proteomes" id="UP000689195">
    <property type="component" value="Unassembled WGS sequence"/>
</dbReference>
<keyword evidence="3" id="KW-0812">Transmembrane</keyword>
<sequence length="2677" mass="306309">MTIQIFLILIKFVSGVDNFYLCEVKTTGEINQKGDYQFKINRQGDSLTHPINLYTNYYIQIDFPWNINSDYTCYNEQAVLISCSYVSNTRIIVNNYFVKDYTNLDYDNTEGFTFIIELKSILNPAYSGKYDSPIQISIMSSSNTLLEQCPDGGAQPTVNPGVGTCSGDGQQFKVNSQNTDISLQMFVKNILIVESYLIVKYTRNWQIDKITKEMIPGSITCQLYANNIFISGTTCTKDATNLQIKSTLGTGFNGQNITLVINGVNSPSSTTPDGSFILQTYNSNNKLIDECSLSTISGWVPNVVVLSSMTWTNVVNQVERLNVQFQLNSQILIGDTIQITIPKELKISSTILTQIRDSRSYFFISPINSASFTITDQLVTITSSKAFSSTLTNILLTFVNVIAPPSIKPSSTVAISTYRGSYIIDKSISSLTITASNGVINSVSIIALNKVINQLSDYDFVIVLTNPLSSDGYLIIQFPNQFDLTQITKIQNYQINSQTYGAQYSVSSQRLIISSLYSSDIAASAQIKFQISQIKNQFSANISNSFTVQSYYSKSTEDFLVDQHTTFQMSSFISGSLDSNSISIKVDNYITGSLDNYELSLINTNTITALGYIIVNFISDFTMSGNPTSCSINGISSTCTSTTTNTIKIITSTSIISNTNIKVKINSFITNPITLQLFSNVVTIKTYDDQDLLIDSGQGGNIQMLYLSTFSLTLSSRVSQMNGVKNTYTFNINFQVTQINGIYVIIDIPNDLSIDLQSCQSISPLQTNLPCSISNSKLQIQLLCSTCSSIIKNIDYKISTNQIINPSSFKPVTISSAHTIQDLTNDLTKQSQLKDSLTITNTQTNSIKSFTQTYENGYLNQLDNYSFTIEVNNQLNDNFKIVINVPVDIKVFQSTETTPTSLQNIQNLPNDVSISINSQSIIITGYSGSKISTFSFKIMNLQNPNTATISTYFSINTYNVQIIQDYQMDTSQLGTYNHKCTLPCKDCDSTILTKCTNCYDSSRSNLVQSKIYFMSNSNTCITDCYSIDGYFVTSGEYICKQCNPECKKCKDVNSFCLECNGTYKFLNNKCLESCPKTYYNNQQVCQNCINNCDTCSNSTTCSVCSINFYLYQQTCVDTCPVNITITNQQSQTCDICTNNCQTCQNQTSYCISCKTNYYLYNNTCISLCKDGTYLNGSQCIDCLSKCKTCSNGTTCDLCSDNLLFHLNDCLDKCPDQYFAINGKCQQCSFSCNTCESNQFRCTSCVNNTFLYNYQCMGQCPDEYYGDIDSNKCVQCKTPCKTCKSSSSCLSCITQIPVLYYYNNSCNTNCLQDYAPEKGQCVQCRNPCKQCTTTPDTCSECYPNTYLLNQMCVTDCGEGYYKDSQQFQCQVCIDPCNTCSNKTNCLSCKDNLYLFKSTCVSKCEDGYYQQDQQCQSCLNICLTCLDNISCVKCKDNLIQYNNQCLTSCPTNLFEENKTCVGCRTPCLLCGTSPDNCLSCVSTTYLNTESQCVKQCEDGYYGDQVSNKCLQCVPPCKTCNSSTSCLSCVDQIPILFYYNNQCNTECPENQVPENGTCINCRQPCKSCKTTPDTCYSCLSNTYLSGNNCFSVCDDGYYADTTINQCKQCISPCLKCSSLTNCITCLQSQINKIFHDGNCISSCPTGYYESIGTCVLCTINSKNDACNSTVQVLESIQTDKFIPMPCTILTLVFTTTVIVARITKPETFIPGAVTSIGGLFEWGSQCVLLYLSYSEWGLFNLQNYIIMGALGINYLLNFIHLISARCAIYNDPYFQQWLNSRQVNKITYALISFIGLITTFKINKLYFSRYFGFYFFKACIVDIQKFLIFNIISLLSIFLITLPMIVASAIILNNYDEKDQLYVSTIDCIIVTFVIFISIIWESQKNEDYFKENGLQALNYVVGQSFIAGQSEQQGADQLGEQAEANFNDEVQNQQIEEPQKINSTNNQKKQFLMKNNSEVIIPGKKHSVVPEEGPFFRTQNNDSQTSQQRKDFEEFILNKKVTKNPDEQSLNLSSIEEQLQHPLNETSQDKDFFHDYKVLQFQNPEEFQPKFMQTDSHQDLNFSSELECNNNLNFKNNQLNTPQNITTKNDRFKKNKTIEIVIDKIDIDKNNQVQDSSESKRQNNDQDILKQKLEEERLKIQKEEELKLEQFRQEQKLKEEMYQEQLIQIQLEKQRIEDEKKQLEEAERIKAKEIIQETQRREREILLEKQEKERIWTSQLEEQQRQRVLQEQREFELKQELEREKQEKIKFQLQLQEKLLREQELEKLEIEKKNKAEMERLEQQKLEEELRIFKQKEFELQKQLEEQIKKEKEEHELRVIQEQEKQRLQQELLKKQEEEELRLKQLEEIKQQQELQQILWKEEELRKQQQEEEENQKRIQLLLEEEEQQRLKILQEEEEQRLKLFEEQQQQMLDFQNEDQKKQSLQLIDFENEDNEVSQRKDGNKNKKQIFLQLDDFEHEFELQKNQKLKSDSVEFAEEKIINQHDQIDYQNSDYMRQFDMNDPKDIFQPKISSKSISVKHSYNNPQQLHKTIQDQPNSRNPSVGHQYQFIPKKKNSNIPLTNQQIPKRTSKSSNPHNIINQQTQNKGQGTPTNYQQNNINFIGNAYNTFAPKTALNKEKDERYLRLKEEIYLQHIPNYYEKQVLEDLKKKKQQQPQKKNLRSSQQRQFEVAEDLHLDF</sequence>
<feature type="chain" id="PRO_5035916791" description="EGF-like domain-containing protein" evidence="4">
    <location>
        <begin position="16"/>
        <end position="2677"/>
    </location>
</feature>
<feature type="transmembrane region" description="Helical" evidence="3">
    <location>
        <begin position="1742"/>
        <end position="1765"/>
    </location>
</feature>
<dbReference type="InterPro" id="IPR000742">
    <property type="entry name" value="EGF"/>
</dbReference>
<dbReference type="InterPro" id="IPR006212">
    <property type="entry name" value="Furin_repeat"/>
</dbReference>
<evidence type="ECO:0000313" key="7">
    <source>
        <dbReference type="Proteomes" id="UP000689195"/>
    </source>
</evidence>
<comment type="caution">
    <text evidence="6">The sequence shown here is derived from an EMBL/GenBank/DDBJ whole genome shotgun (WGS) entry which is preliminary data.</text>
</comment>
<evidence type="ECO:0000256" key="2">
    <source>
        <dbReference type="SAM" id="MobiDB-lite"/>
    </source>
</evidence>
<feature type="domain" description="EGF-like" evidence="5">
    <location>
        <begin position="1233"/>
        <end position="1273"/>
    </location>
</feature>
<feature type="domain" description="EGF-like" evidence="5">
    <location>
        <begin position="1464"/>
        <end position="1508"/>
    </location>
</feature>
<keyword evidence="4" id="KW-0732">Signal</keyword>
<keyword evidence="1" id="KW-0175">Coiled coil</keyword>
<dbReference type="EMBL" id="CAJJDO010000006">
    <property type="protein sequence ID" value="CAD8137990.1"/>
    <property type="molecule type" value="Genomic_DNA"/>
</dbReference>
<feature type="domain" description="EGF-like" evidence="5">
    <location>
        <begin position="1609"/>
        <end position="1652"/>
    </location>
</feature>
<gene>
    <name evidence="6" type="ORF">PPENT_87.1.T0060395</name>
</gene>